<evidence type="ECO:0000256" key="1">
    <source>
        <dbReference type="SAM" id="MobiDB-lite"/>
    </source>
</evidence>
<dbReference type="InterPro" id="IPR006120">
    <property type="entry name" value="Resolvase_HTH_dom"/>
</dbReference>
<feature type="domain" description="Resolvase HTH" evidence="2">
    <location>
        <begin position="77"/>
        <end position="114"/>
    </location>
</feature>
<gene>
    <name evidence="3" type="ORF">C8R21_1443</name>
</gene>
<dbReference type="GO" id="GO:0000150">
    <property type="term" value="F:DNA strand exchange activity"/>
    <property type="evidence" value="ECO:0007669"/>
    <property type="project" value="InterPro"/>
</dbReference>
<dbReference type="Proteomes" id="UP000244152">
    <property type="component" value="Unassembled WGS sequence"/>
</dbReference>
<comment type="caution">
    <text evidence="3">The sequence shown here is derived from an EMBL/GenBank/DDBJ whole genome shotgun (WGS) entry which is preliminary data.</text>
</comment>
<evidence type="ECO:0000313" key="4">
    <source>
        <dbReference type="Proteomes" id="UP000244152"/>
    </source>
</evidence>
<name>A0A2T5I304_9PROT</name>
<accession>A0A2T5I304</accession>
<dbReference type="EMBL" id="QAOK01000044">
    <property type="protein sequence ID" value="PTQ78214.1"/>
    <property type="molecule type" value="Genomic_DNA"/>
</dbReference>
<dbReference type="Pfam" id="PF02796">
    <property type="entry name" value="HTH_7"/>
    <property type="match status" value="1"/>
</dbReference>
<evidence type="ECO:0000313" key="3">
    <source>
        <dbReference type="EMBL" id="PTQ78214.1"/>
    </source>
</evidence>
<dbReference type="AlphaFoldDB" id="A0A2T5I304"/>
<feature type="compositionally biased region" description="Basic and acidic residues" evidence="1">
    <location>
        <begin position="49"/>
        <end position="63"/>
    </location>
</feature>
<reference evidence="3 4" key="1">
    <citation type="submission" date="2018-04" db="EMBL/GenBank/DDBJ databases">
        <title>Active sludge and wastewater microbial communities from Klosterneuburg, Austria.</title>
        <authorList>
            <person name="Wagner M."/>
        </authorList>
    </citation>
    <scope>NUCLEOTIDE SEQUENCE [LARGE SCALE GENOMIC DNA]</scope>
    <source>
        <strain evidence="3 4">Nl12</strain>
    </source>
</reference>
<proteinExistence type="predicted"/>
<protein>
    <submittedName>
        <fullName evidence="3">Helix-turn-helix resolvase-like protein</fullName>
    </submittedName>
</protein>
<feature type="region of interest" description="Disordered" evidence="1">
    <location>
        <begin position="49"/>
        <end position="84"/>
    </location>
</feature>
<organism evidence="3 4">
    <name type="scientific">Nitrosospira multiformis</name>
    <dbReference type="NCBI Taxonomy" id="1231"/>
    <lineage>
        <taxon>Bacteria</taxon>
        <taxon>Pseudomonadati</taxon>
        <taxon>Pseudomonadota</taxon>
        <taxon>Betaproteobacteria</taxon>
        <taxon>Nitrosomonadales</taxon>
        <taxon>Nitrosomonadaceae</taxon>
        <taxon>Nitrosospira</taxon>
    </lineage>
</organism>
<evidence type="ECO:0000259" key="2">
    <source>
        <dbReference type="Pfam" id="PF02796"/>
    </source>
</evidence>
<sequence length="115" mass="12801">MPLKNQRGIENINARLAAQQAWVFAVLGKTDMARAIAFLGRCDGKVRAREETDGAYWKRKDSAGKGQGSLQGQEAGSERTERIGQLREQAATAANRTKLAKEFGISRETLYQYIR</sequence>
<dbReference type="GO" id="GO:0003677">
    <property type="term" value="F:DNA binding"/>
    <property type="evidence" value="ECO:0007669"/>
    <property type="project" value="InterPro"/>
</dbReference>